<dbReference type="InterPro" id="IPR029130">
    <property type="entry name" value="Acid_ceramidase_N"/>
</dbReference>
<dbReference type="PANTHER" id="PTHR28583:SF1">
    <property type="entry name" value="ACID CERAMIDASE"/>
    <property type="match status" value="1"/>
</dbReference>
<dbReference type="AlphaFoldDB" id="A0AAN6SNF5"/>
<reference evidence="5" key="1">
    <citation type="journal article" date="2023" name="Mol. Phylogenet. Evol.">
        <title>Genome-scale phylogeny and comparative genomics of the fungal order Sordariales.</title>
        <authorList>
            <person name="Hensen N."/>
            <person name="Bonometti L."/>
            <person name="Westerberg I."/>
            <person name="Brannstrom I.O."/>
            <person name="Guillou S."/>
            <person name="Cros-Aarteil S."/>
            <person name="Calhoun S."/>
            <person name="Haridas S."/>
            <person name="Kuo A."/>
            <person name="Mondo S."/>
            <person name="Pangilinan J."/>
            <person name="Riley R."/>
            <person name="LaButti K."/>
            <person name="Andreopoulos B."/>
            <person name="Lipzen A."/>
            <person name="Chen C."/>
            <person name="Yan M."/>
            <person name="Daum C."/>
            <person name="Ng V."/>
            <person name="Clum A."/>
            <person name="Steindorff A."/>
            <person name="Ohm R.A."/>
            <person name="Martin F."/>
            <person name="Silar P."/>
            <person name="Natvig D.O."/>
            <person name="Lalanne C."/>
            <person name="Gautier V."/>
            <person name="Ament-Velasquez S.L."/>
            <person name="Kruys A."/>
            <person name="Hutchinson M.I."/>
            <person name="Powell A.J."/>
            <person name="Barry K."/>
            <person name="Miller A.N."/>
            <person name="Grigoriev I.V."/>
            <person name="Debuchy R."/>
            <person name="Gladieux P."/>
            <person name="Hiltunen Thoren M."/>
            <person name="Johannesson H."/>
        </authorList>
    </citation>
    <scope>NUCLEOTIDE SEQUENCE [LARGE SCALE GENOMIC DNA]</scope>
    <source>
        <strain evidence="5">CBS 284.82</strain>
    </source>
</reference>
<feature type="compositionally biased region" description="Basic residues" evidence="2">
    <location>
        <begin position="1"/>
        <end position="10"/>
    </location>
</feature>
<feature type="domain" description="Acid ceramidase N-terminal" evidence="3">
    <location>
        <begin position="65"/>
        <end position="106"/>
    </location>
</feature>
<evidence type="ECO:0000259" key="3">
    <source>
        <dbReference type="Pfam" id="PF15508"/>
    </source>
</evidence>
<comment type="caution">
    <text evidence="4">The sequence shown here is derived from an EMBL/GenBank/DDBJ whole genome shotgun (WGS) entry which is preliminary data.</text>
</comment>
<organism evidence="4 5">
    <name type="scientific">Parachaetomium inaequale</name>
    <dbReference type="NCBI Taxonomy" id="2588326"/>
    <lineage>
        <taxon>Eukaryota</taxon>
        <taxon>Fungi</taxon>
        <taxon>Dikarya</taxon>
        <taxon>Ascomycota</taxon>
        <taxon>Pezizomycotina</taxon>
        <taxon>Sordariomycetes</taxon>
        <taxon>Sordariomycetidae</taxon>
        <taxon>Sordariales</taxon>
        <taxon>Chaetomiaceae</taxon>
        <taxon>Parachaetomium</taxon>
    </lineage>
</organism>
<evidence type="ECO:0000313" key="5">
    <source>
        <dbReference type="Proteomes" id="UP001303115"/>
    </source>
</evidence>
<dbReference type="EMBL" id="MU854464">
    <property type="protein sequence ID" value="KAK4034841.1"/>
    <property type="molecule type" value="Genomic_DNA"/>
</dbReference>
<sequence>MESAGLRRRQREQDAKPPANPARRNPGSPPTHPPAQTGNKRTLPSQFPSTQRNNALPNSLTTGYTPPLFIINLSLPPSHRYTHVAAALKPALASTNFEALFAEAIALVLPAATATPSHGLLNITALTTRSIRLLSRLLLRRMYSDEETAELRGISLATGLGMDLLVAFNVALDLLMGCTSGGVRLQESAAPGGGSRMVHFRTLDWDMDELRRLVVELEFVRVAGGPVVARTVGYFGYVGVLTGVREGLSVSLNFRVGGRGERDWWRRWALRWHLGMVLLGKRRGVSSVLRGYLLGDGGLGVRRGWWPWSAKGRRYVELDGDDPGLPDVDLILADLACSPSTAAYLVFCTPSEVYSVEKGYRTASSQRSGEFLTTCNHDVADEPDPGRIHAATQKVASPGMADIIDESFERKQAVEHVWKQRLRLRRKAHRHRREQVEGVNLEDVLHLLGHEYITYGGTHYAVIMDPEEGEIMWRRAYRTEDLRVEDENEAEAEDSF</sequence>
<gene>
    <name evidence="4" type="ORF">C8A01DRAFT_18421</name>
</gene>
<dbReference type="EC" id="3.5.1.23" evidence="1"/>
<name>A0AAN6SNF5_9PEZI</name>
<dbReference type="GO" id="GO:0017040">
    <property type="term" value="F:N-acylsphingosine amidohydrolase activity"/>
    <property type="evidence" value="ECO:0007669"/>
    <property type="project" value="UniProtKB-EC"/>
</dbReference>
<protein>
    <recommendedName>
        <fullName evidence="1">ceramidase</fullName>
        <ecNumber evidence="1">3.5.1.23</ecNumber>
    </recommendedName>
</protein>
<evidence type="ECO:0000256" key="2">
    <source>
        <dbReference type="SAM" id="MobiDB-lite"/>
    </source>
</evidence>
<accession>A0AAN6SNF5</accession>
<evidence type="ECO:0000313" key="4">
    <source>
        <dbReference type="EMBL" id="KAK4034841.1"/>
    </source>
</evidence>
<feature type="compositionally biased region" description="Polar residues" evidence="2">
    <location>
        <begin position="34"/>
        <end position="59"/>
    </location>
</feature>
<feature type="region of interest" description="Disordered" evidence="2">
    <location>
        <begin position="1"/>
        <end position="59"/>
    </location>
</feature>
<evidence type="ECO:0000256" key="1">
    <source>
        <dbReference type="ARBA" id="ARBA00011891"/>
    </source>
</evidence>
<dbReference type="Pfam" id="PF15508">
    <property type="entry name" value="NAAA-beta"/>
    <property type="match status" value="1"/>
</dbReference>
<proteinExistence type="predicted"/>
<dbReference type="Proteomes" id="UP001303115">
    <property type="component" value="Unassembled WGS sequence"/>
</dbReference>
<dbReference type="PANTHER" id="PTHR28583">
    <property type="entry name" value="ACID AMIDASE"/>
    <property type="match status" value="1"/>
</dbReference>
<keyword evidence="5" id="KW-1185">Reference proteome</keyword>